<evidence type="ECO:0000256" key="1">
    <source>
        <dbReference type="ARBA" id="ARBA00005485"/>
    </source>
</evidence>
<dbReference type="GO" id="GO:0007131">
    <property type="term" value="P:reciprocal meiotic recombination"/>
    <property type="evidence" value="ECO:0007669"/>
    <property type="project" value="TreeGrafter"/>
</dbReference>
<organism evidence="5 6">
    <name type="scientific">Acorus calamus</name>
    <name type="common">Sweet flag</name>
    <dbReference type="NCBI Taxonomy" id="4465"/>
    <lineage>
        <taxon>Eukaryota</taxon>
        <taxon>Viridiplantae</taxon>
        <taxon>Streptophyta</taxon>
        <taxon>Embryophyta</taxon>
        <taxon>Tracheophyta</taxon>
        <taxon>Spermatophyta</taxon>
        <taxon>Magnoliopsida</taxon>
        <taxon>Liliopsida</taxon>
        <taxon>Acoraceae</taxon>
        <taxon>Acorus</taxon>
    </lineage>
</organism>
<reference evidence="5" key="1">
    <citation type="journal article" date="2023" name="Nat. Commun.">
        <title>Diploid and tetraploid genomes of Acorus and the evolution of monocots.</title>
        <authorList>
            <person name="Ma L."/>
            <person name="Liu K.W."/>
            <person name="Li Z."/>
            <person name="Hsiao Y.Y."/>
            <person name="Qi Y."/>
            <person name="Fu T."/>
            <person name="Tang G.D."/>
            <person name="Zhang D."/>
            <person name="Sun W.H."/>
            <person name="Liu D.K."/>
            <person name="Li Y."/>
            <person name="Chen G.Z."/>
            <person name="Liu X.D."/>
            <person name="Liao X.Y."/>
            <person name="Jiang Y.T."/>
            <person name="Yu X."/>
            <person name="Hao Y."/>
            <person name="Huang J."/>
            <person name="Zhao X.W."/>
            <person name="Ke S."/>
            <person name="Chen Y.Y."/>
            <person name="Wu W.L."/>
            <person name="Hsu J.L."/>
            <person name="Lin Y.F."/>
            <person name="Huang M.D."/>
            <person name="Li C.Y."/>
            <person name="Huang L."/>
            <person name="Wang Z.W."/>
            <person name="Zhao X."/>
            <person name="Zhong W.Y."/>
            <person name="Peng D.H."/>
            <person name="Ahmad S."/>
            <person name="Lan S."/>
            <person name="Zhang J.S."/>
            <person name="Tsai W.C."/>
            <person name="Van de Peer Y."/>
            <person name="Liu Z.J."/>
        </authorList>
    </citation>
    <scope>NUCLEOTIDE SEQUENCE</scope>
    <source>
        <strain evidence="5">CP</strain>
    </source>
</reference>
<accession>A0AAV9FJ47</accession>
<comment type="caution">
    <text evidence="5">The sequence shown here is derived from an EMBL/GenBank/DDBJ whole genome shotgun (WGS) entry which is preliminary data.</text>
</comment>
<keyword evidence="2 3" id="KW-0175">Coiled coil</keyword>
<dbReference type="Pfam" id="PF05701">
    <property type="entry name" value="WEMBL"/>
    <property type="match status" value="1"/>
</dbReference>
<dbReference type="EMBL" id="JAUJYO010000001">
    <property type="protein sequence ID" value="KAK1325752.1"/>
    <property type="molecule type" value="Genomic_DNA"/>
</dbReference>
<feature type="region of interest" description="Disordered" evidence="4">
    <location>
        <begin position="670"/>
        <end position="830"/>
    </location>
</feature>
<feature type="compositionally biased region" description="Polar residues" evidence="4">
    <location>
        <begin position="40"/>
        <end position="55"/>
    </location>
</feature>
<feature type="region of interest" description="Disordered" evidence="4">
    <location>
        <begin position="1"/>
        <end position="104"/>
    </location>
</feature>
<feature type="compositionally biased region" description="Basic and acidic residues" evidence="4">
    <location>
        <begin position="711"/>
        <end position="739"/>
    </location>
</feature>
<feature type="compositionally biased region" description="Basic and acidic residues" evidence="4">
    <location>
        <begin position="57"/>
        <end position="66"/>
    </location>
</feature>
<dbReference type="PANTHER" id="PTHR23160">
    <property type="entry name" value="SYNAPTONEMAL COMPLEX PROTEIN-RELATED"/>
    <property type="match status" value="1"/>
</dbReference>
<feature type="coiled-coil region" evidence="3">
    <location>
        <begin position="505"/>
        <end position="557"/>
    </location>
</feature>
<keyword evidence="6" id="KW-1185">Reference proteome</keyword>
<feature type="compositionally biased region" description="Polar residues" evidence="4">
    <location>
        <begin position="77"/>
        <end position="88"/>
    </location>
</feature>
<feature type="compositionally biased region" description="Basic and acidic residues" evidence="4">
    <location>
        <begin position="778"/>
        <end position="790"/>
    </location>
</feature>
<protein>
    <submittedName>
        <fullName evidence="5">WEB family protein</fullName>
    </submittedName>
</protein>
<sequence length="830" mass="93438">MLSARTKSGLLETPKSSLSETSNNKSSPVTPRVSKLGRTPSKTDSNSRSPLQNPRLSIDRSPKSGDPKPTVHRRSPKVSTTTNVQRAISTPPDKKQRASKDSELQAQLDSLQEDLKRAKEKIASVEQEKAQSLEELKDVKRLADEANEKLNEALAAQKRAEDSSEIEKFRAVELEQAGIEASQLREERWQKELESVRSQQAIDIAALISSTEELQRIKQELAMNIDAKNVALSHADDAMKIAEIHAEKVEVLSSEVSRLKTLLEEKVESNASEVSEVVLSLNSEIDSLKEEVRRAKVAEERVVDMEALIERLTGELNEAKRVESDLGNVVNEWKRKAELLETRADELSQSERSAMESLALKKKQLEETSEALQDAEAEIASLKEKAGSLEVVIERHRADLEESDRKLESSKQQVLEITRTIEVLESEIQNLQEEKMQAENNEKIAASNVQSLLEEKGKLLSDLDISRDEVEKNKTAMEGLASALHEVSSEARETKESLLIIQAELKNAESHIEELISVLNDTKENYETRLNEAKDEINNLKNEIERSELETENLETKWNENERNFLSAIKASEDEIISTKRARDEAMDSLKLVEAEVQDAKEDGAELLNKLKQAEFEAGSAKEATEEARSESLRLKERLLDKENALQNIIQENDDLRSRESAALEKVKELTELLNEKSTKKVEENVVESRNGEKEYHLEENEGETETSNPESEHVKEHEEVSALPKEENGVEEDKKVHEEEEEQEPIEVKTWENGKMVDKGLSPDREAEPESLEEEVDSKLDGDSFDHMHGLSSDTADNGGSSPSKQQQKKKNQMLRKLGSLLKKKSSPK</sequence>
<evidence type="ECO:0000256" key="2">
    <source>
        <dbReference type="ARBA" id="ARBA00023054"/>
    </source>
</evidence>
<feature type="compositionally biased region" description="Basic and acidic residues" evidence="4">
    <location>
        <begin position="92"/>
        <end position="103"/>
    </location>
</feature>
<dbReference type="SUPFAM" id="SSF57997">
    <property type="entry name" value="Tropomyosin"/>
    <property type="match status" value="1"/>
</dbReference>
<gene>
    <name evidence="5" type="ORF">QJS10_CPA01g02933</name>
</gene>
<comment type="similarity">
    <text evidence="1">Belongs to the WEB family.</text>
</comment>
<dbReference type="PANTHER" id="PTHR23160:SF20">
    <property type="entry name" value="OS02G0439200 PROTEIN"/>
    <property type="match status" value="1"/>
</dbReference>
<feature type="compositionally biased region" description="Low complexity" evidence="4">
    <location>
        <begin position="15"/>
        <end position="27"/>
    </location>
</feature>
<feature type="compositionally biased region" description="Basic and acidic residues" evidence="4">
    <location>
        <begin position="747"/>
        <end position="769"/>
    </location>
</feature>
<feature type="compositionally biased region" description="Basic and acidic residues" evidence="4">
    <location>
        <begin position="670"/>
        <end position="684"/>
    </location>
</feature>
<feature type="compositionally biased region" description="Polar residues" evidence="4">
    <location>
        <begin position="793"/>
        <end position="805"/>
    </location>
</feature>
<name>A0AAV9FJ47_ACOCL</name>
<dbReference type="AlphaFoldDB" id="A0AAV9FJ47"/>
<proteinExistence type="inferred from homology"/>
<evidence type="ECO:0000313" key="5">
    <source>
        <dbReference type="EMBL" id="KAK1325752.1"/>
    </source>
</evidence>
<dbReference type="Proteomes" id="UP001180020">
    <property type="component" value="Unassembled WGS sequence"/>
</dbReference>
<dbReference type="InterPro" id="IPR008545">
    <property type="entry name" value="Web"/>
</dbReference>
<evidence type="ECO:0000313" key="6">
    <source>
        <dbReference type="Proteomes" id="UP001180020"/>
    </source>
</evidence>
<evidence type="ECO:0000256" key="4">
    <source>
        <dbReference type="SAM" id="MobiDB-lite"/>
    </source>
</evidence>
<evidence type="ECO:0000256" key="3">
    <source>
        <dbReference type="SAM" id="Coils"/>
    </source>
</evidence>
<feature type="compositionally biased region" description="Basic and acidic residues" evidence="4">
    <location>
        <begin position="690"/>
        <end position="700"/>
    </location>
</feature>
<feature type="coiled-coil region" evidence="3">
    <location>
        <begin position="271"/>
        <end position="448"/>
    </location>
</feature>
<reference evidence="5" key="2">
    <citation type="submission" date="2023-06" db="EMBL/GenBank/DDBJ databases">
        <authorList>
            <person name="Ma L."/>
            <person name="Liu K.-W."/>
            <person name="Li Z."/>
            <person name="Hsiao Y.-Y."/>
            <person name="Qi Y."/>
            <person name="Fu T."/>
            <person name="Tang G."/>
            <person name="Zhang D."/>
            <person name="Sun W.-H."/>
            <person name="Liu D.-K."/>
            <person name="Li Y."/>
            <person name="Chen G.-Z."/>
            <person name="Liu X.-D."/>
            <person name="Liao X.-Y."/>
            <person name="Jiang Y.-T."/>
            <person name="Yu X."/>
            <person name="Hao Y."/>
            <person name="Huang J."/>
            <person name="Zhao X.-W."/>
            <person name="Ke S."/>
            <person name="Chen Y.-Y."/>
            <person name="Wu W.-L."/>
            <person name="Hsu J.-L."/>
            <person name="Lin Y.-F."/>
            <person name="Huang M.-D."/>
            <person name="Li C.-Y."/>
            <person name="Huang L."/>
            <person name="Wang Z.-W."/>
            <person name="Zhao X."/>
            <person name="Zhong W.-Y."/>
            <person name="Peng D.-H."/>
            <person name="Ahmad S."/>
            <person name="Lan S."/>
            <person name="Zhang J.-S."/>
            <person name="Tsai W.-C."/>
            <person name="Van De Peer Y."/>
            <person name="Liu Z.-J."/>
        </authorList>
    </citation>
    <scope>NUCLEOTIDE SEQUENCE</scope>
    <source>
        <strain evidence="5">CP</strain>
        <tissue evidence="5">Leaves</tissue>
    </source>
</reference>